<dbReference type="InterPro" id="IPR008942">
    <property type="entry name" value="ENTH_VHS"/>
</dbReference>
<feature type="compositionally biased region" description="Low complexity" evidence="3">
    <location>
        <begin position="364"/>
        <end position="374"/>
    </location>
</feature>
<dbReference type="GO" id="GO:0006900">
    <property type="term" value="P:vesicle budding from membrane"/>
    <property type="evidence" value="ECO:0007669"/>
    <property type="project" value="TreeGrafter"/>
</dbReference>
<dbReference type="InterPro" id="IPR013809">
    <property type="entry name" value="ENTH"/>
</dbReference>
<feature type="compositionally biased region" description="Polar residues" evidence="3">
    <location>
        <begin position="676"/>
        <end position="693"/>
    </location>
</feature>
<dbReference type="GO" id="GO:0032050">
    <property type="term" value="F:clathrin heavy chain binding"/>
    <property type="evidence" value="ECO:0007669"/>
    <property type="project" value="TreeGrafter"/>
</dbReference>
<feature type="domain" description="ENTH" evidence="4">
    <location>
        <begin position="1"/>
        <end position="126"/>
    </location>
</feature>
<feature type="region of interest" description="Disordered" evidence="3">
    <location>
        <begin position="806"/>
        <end position="848"/>
    </location>
</feature>
<feature type="region of interest" description="Disordered" evidence="3">
    <location>
        <begin position="461"/>
        <end position="513"/>
    </location>
</feature>
<dbReference type="PROSITE" id="PS50942">
    <property type="entry name" value="ENTH"/>
    <property type="match status" value="1"/>
</dbReference>
<feature type="region of interest" description="Disordered" evidence="3">
    <location>
        <begin position="552"/>
        <end position="636"/>
    </location>
</feature>
<feature type="compositionally biased region" description="Polar residues" evidence="3">
    <location>
        <begin position="707"/>
        <end position="717"/>
    </location>
</feature>
<feature type="compositionally biased region" description="Low complexity" evidence="3">
    <location>
        <begin position="590"/>
        <end position="606"/>
    </location>
</feature>
<organism evidence="5 6">
    <name type="scientific">Clathrus columnatus</name>
    <dbReference type="NCBI Taxonomy" id="1419009"/>
    <lineage>
        <taxon>Eukaryota</taxon>
        <taxon>Fungi</taxon>
        <taxon>Dikarya</taxon>
        <taxon>Basidiomycota</taxon>
        <taxon>Agaricomycotina</taxon>
        <taxon>Agaricomycetes</taxon>
        <taxon>Phallomycetidae</taxon>
        <taxon>Phallales</taxon>
        <taxon>Clathraceae</taxon>
        <taxon>Clathrus</taxon>
    </lineage>
</organism>
<feature type="compositionally biased region" description="Low complexity" evidence="3">
    <location>
        <begin position="328"/>
        <end position="354"/>
    </location>
</feature>
<feature type="region of interest" description="Disordered" evidence="3">
    <location>
        <begin position="653"/>
        <end position="695"/>
    </location>
</feature>
<dbReference type="FunFam" id="1.20.58.150:FF:000004">
    <property type="entry name" value="ENTH domain protein"/>
    <property type="match status" value="1"/>
</dbReference>
<dbReference type="InterPro" id="IPR011417">
    <property type="entry name" value="ANTH_dom"/>
</dbReference>
<proteinExistence type="predicted"/>
<dbReference type="Gene3D" id="1.20.58.150">
    <property type="entry name" value="ANTH domain"/>
    <property type="match status" value="1"/>
</dbReference>
<dbReference type="GO" id="GO:0030136">
    <property type="term" value="C:clathrin-coated vesicle"/>
    <property type="evidence" value="ECO:0007669"/>
    <property type="project" value="InterPro"/>
</dbReference>
<dbReference type="CDD" id="cd16988">
    <property type="entry name" value="ANTH_N_YAP180"/>
    <property type="match status" value="1"/>
</dbReference>
<dbReference type="FunFam" id="1.25.40.90:FF:000036">
    <property type="entry name" value="Unplaced genomic scaffold supercont1.4, whole genome shotgun sequence"/>
    <property type="match status" value="1"/>
</dbReference>
<name>A0AAV5AEL7_9AGAM</name>
<feature type="compositionally biased region" description="Polar residues" evidence="3">
    <location>
        <begin position="607"/>
        <end position="618"/>
    </location>
</feature>
<feature type="compositionally biased region" description="Polar residues" evidence="3">
    <location>
        <begin position="498"/>
        <end position="513"/>
    </location>
</feature>
<evidence type="ECO:0000313" key="6">
    <source>
        <dbReference type="Proteomes" id="UP001050691"/>
    </source>
</evidence>
<dbReference type="AlphaFoldDB" id="A0AAV5AEL7"/>
<dbReference type="GO" id="GO:0005546">
    <property type="term" value="F:phosphatidylinositol-4,5-bisphosphate binding"/>
    <property type="evidence" value="ECO:0007669"/>
    <property type="project" value="TreeGrafter"/>
</dbReference>
<feature type="compositionally biased region" description="Low complexity" evidence="3">
    <location>
        <begin position="461"/>
        <end position="473"/>
    </location>
</feature>
<accession>A0AAV5AEL7</accession>
<dbReference type="Gene3D" id="1.25.40.90">
    <property type="match status" value="1"/>
</dbReference>
<dbReference type="GO" id="GO:0005545">
    <property type="term" value="F:1-phosphatidylinositol binding"/>
    <property type="evidence" value="ECO:0007669"/>
    <property type="project" value="InterPro"/>
</dbReference>
<comment type="caution">
    <text evidence="5">The sequence shown here is derived from an EMBL/GenBank/DDBJ whole genome shotgun (WGS) entry which is preliminary data.</text>
</comment>
<dbReference type="SMART" id="SM00273">
    <property type="entry name" value="ENTH"/>
    <property type="match status" value="1"/>
</dbReference>
<feature type="compositionally biased region" description="Low complexity" evidence="3">
    <location>
        <begin position="151"/>
        <end position="162"/>
    </location>
</feature>
<feature type="compositionally biased region" description="Polar residues" evidence="3">
    <location>
        <begin position="806"/>
        <end position="838"/>
    </location>
</feature>
<dbReference type="PANTHER" id="PTHR22951">
    <property type="entry name" value="CLATHRIN ASSEMBLY PROTEIN"/>
    <property type="match status" value="1"/>
</dbReference>
<reference evidence="5" key="1">
    <citation type="submission" date="2021-10" db="EMBL/GenBank/DDBJ databases">
        <title>De novo Genome Assembly of Clathrus columnatus (Basidiomycota, Fungi) Using Illumina and Nanopore Sequence Data.</title>
        <authorList>
            <person name="Ogiso-Tanaka E."/>
            <person name="Itagaki H."/>
            <person name="Hosoya T."/>
            <person name="Hosaka K."/>
        </authorList>
    </citation>
    <scope>NUCLEOTIDE SEQUENCE</scope>
    <source>
        <strain evidence="5">MO-923</strain>
    </source>
</reference>
<dbReference type="GO" id="GO:0000149">
    <property type="term" value="F:SNARE binding"/>
    <property type="evidence" value="ECO:0007669"/>
    <property type="project" value="TreeGrafter"/>
</dbReference>
<dbReference type="InterPro" id="IPR045192">
    <property type="entry name" value="AP180-like"/>
</dbReference>
<dbReference type="Proteomes" id="UP001050691">
    <property type="component" value="Unassembled WGS sequence"/>
</dbReference>
<dbReference type="SUPFAM" id="SSF89009">
    <property type="entry name" value="GAT-like domain"/>
    <property type="match status" value="1"/>
</dbReference>
<sequence length="960" mass="101319">MSSFDKVVKLACKPKAAPPKAKYLDPIIAATWSEDGAVADVCKALTPRFREPNAIVVFKALIVLHTMIRNGATDNVLSYLASEDVLRLRNVATGQWDGYDAPQNLKHYAFYLDSRIHAYRELKHDAIRVQSESNRDLRVSQSVDEGRALASTVSGSGSSRGRNGSGGGLQRSKTLAGRKLRVMTVEKGLLRETKVVQRMIDALLDCRSFLKFYQENVEDELTGTALRMLVKDVLVLFQAVNEGVINVLESYFEMSHIDAEQALVIYRHFCKQAERVMEYLTIARKLENILNIPIPQLRHAPVSLAGSLEEYLKDPNFEQNRLEYKANKAAADKASSNGSSRAASKSRPQTSPSSSVPPVPKFDSAAASSPSKPAVKTNVDDFFESIEKENQTSATSPSVRFAFQVPPSASAVNPFLQQQVGIVHQQFTGVIGAQGPFIHQQPTGFIQPQHTAIQVNPFSQFQQPTQQTQAPFQGNPFPQTQHSLPPQNSSPFPPQGALETQPTGFLQPQATGSNPFRQSVVIPQATGFSPFGTGAVPPLPSFPQGPPITNNITGFNGFGRPKSPPVGPSPLGGGGSFANSNSPFNPPNRPQSTPLPNNQPQTQPLTAVTTHQTGSKNPFGQPVKPAPPVPKPPTLQELATGAFSSNFANPNGLTTGPFGAPTGGFAGSGLSGIGSTSVPQRPSSPKAPSQQFNSSVMSSIASSFATKSTNENASSPTNPFPFLTSQNTATTNTTSDFSNSLSTQPTGSTAPTAFSISSLQPQQTGFGGIKPFKPTSSFGASLLESLPPIADSPSVKPAFTGINTNPTGFPNFNSASSNPGTNSANPSLPFGTTTGSPKPQSPVLGALNAQTTGKPFFGLNSNGAANSPVSSGLTGGLRPQITGGGANPFRASVAVPSTTPSFSSVGPLPNFTAFSSTTTTGLLPNPTGGTALFNNNNFPAFGQPSFNVSTQQDTPTGSLI</sequence>
<feature type="compositionally biased region" description="Pro residues" evidence="3">
    <location>
        <begin position="624"/>
        <end position="633"/>
    </location>
</feature>
<dbReference type="Pfam" id="PF07651">
    <property type="entry name" value="ANTH"/>
    <property type="match status" value="1"/>
</dbReference>
<keyword evidence="6" id="KW-1185">Reference proteome</keyword>
<gene>
    <name evidence="5" type="ORF">Clacol_005344</name>
</gene>
<feature type="region of interest" description="Disordered" evidence="3">
    <location>
        <begin position="707"/>
        <end position="749"/>
    </location>
</feature>
<feature type="region of interest" description="Disordered" evidence="3">
    <location>
        <begin position="149"/>
        <end position="173"/>
    </location>
</feature>
<dbReference type="InterPro" id="IPR014712">
    <property type="entry name" value="ANTH_dom_sf"/>
</dbReference>
<evidence type="ECO:0000256" key="3">
    <source>
        <dbReference type="SAM" id="MobiDB-lite"/>
    </source>
</evidence>
<dbReference type="GO" id="GO:0072583">
    <property type="term" value="P:clathrin-dependent endocytosis"/>
    <property type="evidence" value="ECO:0007669"/>
    <property type="project" value="InterPro"/>
</dbReference>
<evidence type="ECO:0000256" key="2">
    <source>
        <dbReference type="ARBA" id="ARBA00022490"/>
    </source>
</evidence>
<dbReference type="EMBL" id="BPWL01000006">
    <property type="protein sequence ID" value="GJJ11113.1"/>
    <property type="molecule type" value="Genomic_DNA"/>
</dbReference>
<feature type="compositionally biased region" description="Gly residues" evidence="3">
    <location>
        <begin position="661"/>
        <end position="672"/>
    </location>
</feature>
<feature type="compositionally biased region" description="Polar residues" evidence="3">
    <location>
        <begin position="476"/>
        <end position="490"/>
    </location>
</feature>
<keyword evidence="2" id="KW-0963">Cytoplasm</keyword>
<dbReference type="GO" id="GO:0048268">
    <property type="term" value="P:clathrin coat assembly"/>
    <property type="evidence" value="ECO:0007669"/>
    <property type="project" value="InterPro"/>
</dbReference>
<comment type="subcellular location">
    <subcellularLocation>
        <location evidence="1">Cytoplasm</location>
    </subcellularLocation>
</comment>
<dbReference type="SUPFAM" id="SSF48464">
    <property type="entry name" value="ENTH/VHS domain"/>
    <property type="match status" value="1"/>
</dbReference>
<evidence type="ECO:0000256" key="1">
    <source>
        <dbReference type="ARBA" id="ARBA00004496"/>
    </source>
</evidence>
<evidence type="ECO:0000259" key="4">
    <source>
        <dbReference type="PROSITE" id="PS50942"/>
    </source>
</evidence>
<dbReference type="GO" id="GO:0005905">
    <property type="term" value="C:clathrin-coated pit"/>
    <property type="evidence" value="ECO:0007669"/>
    <property type="project" value="TreeGrafter"/>
</dbReference>
<protein>
    <recommendedName>
        <fullName evidence="4">ENTH domain-containing protein</fullName>
    </recommendedName>
</protein>
<feature type="compositionally biased region" description="Low complexity" evidence="3">
    <location>
        <begin position="724"/>
        <end position="743"/>
    </location>
</feature>
<evidence type="ECO:0000313" key="5">
    <source>
        <dbReference type="EMBL" id="GJJ11113.1"/>
    </source>
</evidence>
<dbReference type="PANTHER" id="PTHR22951:SF5">
    <property type="entry name" value="PHOSPHATIDYLINOSITOL-BINDING CLATHRIN ASSEMBLY PROTEIN LAP"/>
    <property type="match status" value="1"/>
</dbReference>
<feature type="region of interest" description="Disordered" evidence="3">
    <location>
        <begin position="328"/>
        <end position="374"/>
    </location>
</feature>